<dbReference type="PANTHER" id="PTHR30535:SF4">
    <property type="entry name" value="HEMIN-BINDING PERIPLASMIC PROTEIN HMUT"/>
    <property type="match status" value="1"/>
</dbReference>
<dbReference type="PROSITE" id="PS50983">
    <property type="entry name" value="FE_B12_PBP"/>
    <property type="match status" value="1"/>
</dbReference>
<dbReference type="SUPFAM" id="SSF53807">
    <property type="entry name" value="Helical backbone' metal receptor"/>
    <property type="match status" value="1"/>
</dbReference>
<evidence type="ECO:0000313" key="3">
    <source>
        <dbReference type="EMBL" id="CDZ85277.1"/>
    </source>
</evidence>
<evidence type="ECO:0000259" key="2">
    <source>
        <dbReference type="PROSITE" id="PS50983"/>
    </source>
</evidence>
<name>A0A078LIY6_CITKO</name>
<reference evidence="6 7" key="4">
    <citation type="submission" date="2018-12" db="EMBL/GenBank/DDBJ databases">
        <authorList>
            <consortium name="Pathogen Informatics"/>
        </authorList>
    </citation>
    <scope>NUCLEOTIDE SEQUENCE [LARGE SCALE GENOMIC DNA]</scope>
    <source>
        <strain evidence="6 7">NCTC11075</strain>
    </source>
</reference>
<evidence type="ECO:0000256" key="1">
    <source>
        <dbReference type="SAM" id="SignalP"/>
    </source>
</evidence>
<sequence>MKKLLALIAALPLTVLAAKQDKIVALGGDVTEIVYALGAQSSLVARDSTSQWPPEATALPDVGYLRQLNAEGILATRPDLVLASSQAQPSLVLKQVEQSHVRVITVPSRNDLRVIDEKVQVIANATDRVAEGEALRQTLNKEISALPTTPLNKRVLFILNHGGMSAMAAGQQTGADAAIRAAGLQNAMQGVSRYQPLSQEGVIASQPDLVVIPQEGLTAMGGEENLWKLPGLAQTPAGRNKQVFAVDDMALLGFSVRTPQAIQQLRAKAESLP</sequence>
<dbReference type="Gene3D" id="3.40.50.1980">
    <property type="entry name" value="Nitrogenase molybdenum iron protein domain"/>
    <property type="match status" value="2"/>
</dbReference>
<accession>A0A078LIY6</accession>
<dbReference type="EMBL" id="LK931336">
    <property type="protein sequence ID" value="CDZ85277.1"/>
    <property type="molecule type" value="Genomic_DNA"/>
</dbReference>
<reference evidence="3" key="1">
    <citation type="submission" date="2014-06" db="EMBL/GenBank/DDBJ databases">
        <authorList>
            <person name="Urmite Genomes Urmite Genomes"/>
        </authorList>
    </citation>
    <scope>NUCLEOTIDE SEQUENCE</scope>
</reference>
<dbReference type="EMBL" id="LR134204">
    <property type="protein sequence ID" value="VEB92500.1"/>
    <property type="molecule type" value="Genomic_DNA"/>
</dbReference>
<reference evidence="5" key="2">
    <citation type="submission" date="2018-10" db="EMBL/GenBank/DDBJ databases">
        <title>FDA dAtabase for Regulatory Grade micrObial Sequences (FDA-ARGOS): Supporting development and validation of Infectious Disease Dx tests.</title>
        <authorList>
            <person name="Campos J."/>
            <person name="Goldberg B."/>
            <person name="Tallon L.J."/>
            <person name="Sadzewicz L."/>
            <person name="Zhao X."/>
            <person name="Vavikolanu K."/>
            <person name="Mehta A."/>
            <person name="Aluvathingal J."/>
            <person name="Nadendla S."/>
            <person name="Geyer C."/>
            <person name="Nandy P."/>
            <person name="Yan Y."/>
            <person name="Sichtig H."/>
        </authorList>
    </citation>
    <scope>NUCLEOTIDE SEQUENCE</scope>
    <source>
        <strain evidence="5">FDAARGOS_526</strain>
    </source>
</reference>
<dbReference type="Proteomes" id="UP000282299">
    <property type="component" value="Unassembled WGS sequence"/>
</dbReference>
<dbReference type="Proteomes" id="UP000270272">
    <property type="component" value="Chromosome"/>
</dbReference>
<dbReference type="EMBL" id="RKIT01000002">
    <property type="protein sequence ID" value="RSC15620.1"/>
    <property type="molecule type" value="Genomic_DNA"/>
</dbReference>
<dbReference type="PATRIC" id="fig|545.12.peg.3487"/>
<evidence type="ECO:0000313" key="4">
    <source>
        <dbReference type="EMBL" id="MBJ9869431.1"/>
    </source>
</evidence>
<evidence type="ECO:0000313" key="7">
    <source>
        <dbReference type="Proteomes" id="UP000270272"/>
    </source>
</evidence>
<feature type="signal peptide" evidence="1">
    <location>
        <begin position="1"/>
        <end position="17"/>
    </location>
</feature>
<organism evidence="3">
    <name type="scientific">Citrobacter koseri</name>
    <name type="common">Citrobacter diversus</name>
    <dbReference type="NCBI Taxonomy" id="545"/>
    <lineage>
        <taxon>Bacteria</taxon>
        <taxon>Pseudomonadati</taxon>
        <taxon>Pseudomonadota</taxon>
        <taxon>Gammaproteobacteria</taxon>
        <taxon>Enterobacterales</taxon>
        <taxon>Enterobacteriaceae</taxon>
        <taxon>Citrobacter</taxon>
    </lineage>
</organism>
<dbReference type="Proteomes" id="UP000807555">
    <property type="component" value="Unassembled WGS sequence"/>
</dbReference>
<dbReference type="GeneID" id="45137436"/>
<dbReference type="InterPro" id="IPR050902">
    <property type="entry name" value="ABC_Transporter_SBP"/>
</dbReference>
<dbReference type="RefSeq" id="WP_012134513.1">
    <property type="nucleotide sequence ID" value="NZ_ABTEQQ020000002.1"/>
</dbReference>
<feature type="domain" description="Fe/B12 periplasmic-binding" evidence="2">
    <location>
        <begin position="22"/>
        <end position="273"/>
    </location>
</feature>
<feature type="chain" id="PRO_5044540025" evidence="1">
    <location>
        <begin position="18"/>
        <end position="273"/>
    </location>
</feature>
<dbReference type="EMBL" id="JADVNV010000006">
    <property type="protein sequence ID" value="MBJ9869431.1"/>
    <property type="molecule type" value="Genomic_DNA"/>
</dbReference>
<protein>
    <submittedName>
        <fullName evidence="4">Hemin ABC transporter substrate-binding protein</fullName>
    </submittedName>
    <submittedName>
        <fullName evidence="3">Vitamin B12-transporter protein BtuF</fullName>
    </submittedName>
</protein>
<dbReference type="PANTHER" id="PTHR30535">
    <property type="entry name" value="VITAMIN B12-BINDING PROTEIN"/>
    <property type="match status" value="1"/>
</dbReference>
<keyword evidence="1" id="KW-0732">Signal</keyword>
<dbReference type="Pfam" id="PF01497">
    <property type="entry name" value="Peripla_BP_2"/>
    <property type="match status" value="1"/>
</dbReference>
<dbReference type="CDD" id="cd01149">
    <property type="entry name" value="HutB"/>
    <property type="match status" value="1"/>
</dbReference>
<reference evidence="8" key="3">
    <citation type="submission" date="2018-10" db="EMBL/GenBank/DDBJ databases">
        <title>FDA dAtabase for Regulatory Grade micrObial Sequences (FDA-ARGOS): Supporting development and validation of Infectious Disease Dx tests.</title>
        <authorList>
            <person name="Goldberg B."/>
            <person name="Campos J."/>
            <person name="Tallon L."/>
            <person name="Sadzewicz L."/>
            <person name="Zhao X."/>
            <person name="Vavikolanu K."/>
            <person name="Mehta A."/>
            <person name="Aluvathingal J."/>
            <person name="Nadendla S."/>
            <person name="Geyer C."/>
            <person name="Nandy P."/>
            <person name="Yan Y."/>
            <person name="Sichtig H."/>
        </authorList>
    </citation>
    <scope>NUCLEOTIDE SEQUENCE [LARGE SCALE GENOMIC DNA]</scope>
    <source>
        <strain evidence="8">FDAARGOS_526</strain>
    </source>
</reference>
<dbReference type="AlphaFoldDB" id="A0A078LIY6"/>
<evidence type="ECO:0000313" key="6">
    <source>
        <dbReference type="EMBL" id="VEB92500.1"/>
    </source>
</evidence>
<dbReference type="OMA" id="RDSTSQW"/>
<evidence type="ECO:0000313" key="5">
    <source>
        <dbReference type="EMBL" id="RSC15620.1"/>
    </source>
</evidence>
<gene>
    <name evidence="6" type="primary">hmuT_2</name>
    <name evidence="3" type="ORF">BN1086_03477</name>
    <name evidence="5" type="ORF">EGS84_01030</name>
    <name evidence="4" type="ORF">I5687_15890</name>
    <name evidence="6" type="ORF">NCTC11075_03478</name>
</gene>
<dbReference type="InterPro" id="IPR002491">
    <property type="entry name" value="ABC_transptr_periplasmic_BD"/>
</dbReference>
<reference evidence="4" key="5">
    <citation type="submission" date="2020-11" db="EMBL/GenBank/DDBJ databases">
        <title>Enhanced detection system for hospital associated transmission using whole genome sequencing surveillance.</title>
        <authorList>
            <person name="Harrison L.H."/>
            <person name="Van Tyne D."/>
            <person name="Marsh J.W."/>
            <person name="Griffith M.P."/>
            <person name="Snyder D.J."/>
            <person name="Cooper V.S."/>
            <person name="Mustapha M."/>
        </authorList>
    </citation>
    <scope>NUCLEOTIDE SEQUENCE</scope>
    <source>
        <strain evidence="4">CB00014</strain>
    </source>
</reference>
<proteinExistence type="predicted"/>
<evidence type="ECO:0000313" key="8">
    <source>
        <dbReference type="Proteomes" id="UP000282299"/>
    </source>
</evidence>